<evidence type="ECO:0000313" key="2">
    <source>
        <dbReference type="EMBL" id="CAF5148656.1"/>
    </source>
</evidence>
<accession>A0A822GDE0</accession>
<feature type="region of interest" description="Disordered" evidence="1">
    <location>
        <begin position="14"/>
        <end position="53"/>
    </location>
</feature>
<comment type="caution">
    <text evidence="2">The sequence shown here is derived from an EMBL/GenBank/DDBJ whole genome shotgun (WGS) entry which is preliminary data.</text>
</comment>
<name>A0A822GDE0_9BILA</name>
<evidence type="ECO:0000313" key="3">
    <source>
        <dbReference type="Proteomes" id="UP000663848"/>
    </source>
</evidence>
<evidence type="ECO:0000256" key="1">
    <source>
        <dbReference type="SAM" id="MobiDB-lite"/>
    </source>
</evidence>
<protein>
    <submittedName>
        <fullName evidence="2">Uncharacterized protein</fullName>
    </submittedName>
</protein>
<proteinExistence type="predicted"/>
<feature type="non-terminal residue" evidence="2">
    <location>
        <position position="1"/>
    </location>
</feature>
<feature type="non-terminal residue" evidence="2">
    <location>
        <position position="53"/>
    </location>
</feature>
<feature type="compositionally biased region" description="Acidic residues" evidence="1">
    <location>
        <begin position="14"/>
        <end position="23"/>
    </location>
</feature>
<organism evidence="2 3">
    <name type="scientific">Rotaria socialis</name>
    <dbReference type="NCBI Taxonomy" id="392032"/>
    <lineage>
        <taxon>Eukaryota</taxon>
        <taxon>Metazoa</taxon>
        <taxon>Spiralia</taxon>
        <taxon>Gnathifera</taxon>
        <taxon>Rotifera</taxon>
        <taxon>Eurotatoria</taxon>
        <taxon>Bdelloidea</taxon>
        <taxon>Philodinida</taxon>
        <taxon>Philodinidae</taxon>
        <taxon>Rotaria</taxon>
    </lineage>
</organism>
<dbReference type="Proteomes" id="UP000663848">
    <property type="component" value="Unassembled WGS sequence"/>
</dbReference>
<dbReference type="AlphaFoldDB" id="A0A822GDE0"/>
<sequence>FYVQNDIFRYQDEVFEDVSDEDDRSSSQNYGDTDKVSNADSSAANIQQPLFVA</sequence>
<reference evidence="2" key="1">
    <citation type="submission" date="2021-02" db="EMBL/GenBank/DDBJ databases">
        <authorList>
            <person name="Nowell W R."/>
        </authorList>
    </citation>
    <scope>NUCLEOTIDE SEQUENCE</scope>
</reference>
<feature type="compositionally biased region" description="Polar residues" evidence="1">
    <location>
        <begin position="38"/>
        <end position="53"/>
    </location>
</feature>
<gene>
    <name evidence="2" type="ORF">QYT958_LOCUS48351</name>
</gene>
<dbReference type="EMBL" id="CAJOBR010097499">
    <property type="protein sequence ID" value="CAF5148656.1"/>
    <property type="molecule type" value="Genomic_DNA"/>
</dbReference>